<dbReference type="GO" id="GO:0008360">
    <property type="term" value="P:regulation of cell shape"/>
    <property type="evidence" value="ECO:0007669"/>
    <property type="project" value="UniProtKB-KW"/>
</dbReference>
<feature type="transmembrane region" description="Helical" evidence="11">
    <location>
        <begin position="49"/>
        <end position="69"/>
    </location>
</feature>
<dbReference type="AlphaFoldDB" id="A0A1W6N5F9"/>
<evidence type="ECO:0000256" key="10">
    <source>
        <dbReference type="ARBA" id="ARBA00023316"/>
    </source>
</evidence>
<feature type="transmembrane region" description="Helical" evidence="11">
    <location>
        <begin position="163"/>
        <end position="184"/>
    </location>
</feature>
<keyword evidence="11" id="KW-0997">Cell inner membrane</keyword>
<gene>
    <name evidence="11" type="primary">mrdB</name>
    <name evidence="11" type="synonym">rodA</name>
    <name evidence="12" type="ORF">GQ61_07095</name>
</gene>
<dbReference type="PANTHER" id="PTHR30474">
    <property type="entry name" value="CELL CYCLE PROTEIN"/>
    <property type="match status" value="1"/>
</dbReference>
<dbReference type="InterPro" id="IPR001182">
    <property type="entry name" value="FtsW/RodA"/>
</dbReference>
<keyword evidence="13" id="KW-1185">Reference proteome</keyword>
<reference evidence="12 13" key="1">
    <citation type="submission" date="2014-06" db="EMBL/GenBank/DDBJ databases">
        <title>The genome of the endonuclear symbiont Nucleicultrix amoebiphila.</title>
        <authorList>
            <person name="Schulz F."/>
            <person name="Horn M."/>
        </authorList>
    </citation>
    <scope>NUCLEOTIDE SEQUENCE [LARGE SCALE GENOMIC DNA]</scope>
    <source>
        <strain evidence="12 13">FS5</strain>
    </source>
</reference>
<comment type="catalytic activity">
    <reaction evidence="11">
        <text>[GlcNAc-(1-&gt;4)-Mur2Ac(oyl-L-Ala-gamma-D-Glu-L-Lys-D-Ala-D-Ala)](n)-di-trans,octa-cis-undecaprenyl diphosphate + beta-D-GlcNAc-(1-&gt;4)-Mur2Ac(oyl-L-Ala-gamma-D-Glu-L-Lys-D-Ala-D-Ala)-di-trans,octa-cis-undecaprenyl diphosphate = [GlcNAc-(1-&gt;4)-Mur2Ac(oyl-L-Ala-gamma-D-Glu-L-Lys-D-Ala-D-Ala)](n+1)-di-trans,octa-cis-undecaprenyl diphosphate + di-trans,octa-cis-undecaprenyl diphosphate + H(+)</text>
        <dbReference type="Rhea" id="RHEA:23708"/>
        <dbReference type="Rhea" id="RHEA-COMP:9602"/>
        <dbReference type="Rhea" id="RHEA-COMP:9603"/>
        <dbReference type="ChEBI" id="CHEBI:15378"/>
        <dbReference type="ChEBI" id="CHEBI:58405"/>
        <dbReference type="ChEBI" id="CHEBI:60033"/>
        <dbReference type="ChEBI" id="CHEBI:78435"/>
        <dbReference type="EC" id="2.4.99.28"/>
    </reaction>
</comment>
<evidence type="ECO:0000256" key="4">
    <source>
        <dbReference type="ARBA" id="ARBA00022679"/>
    </source>
</evidence>
<feature type="transmembrane region" description="Helical" evidence="11">
    <location>
        <begin position="338"/>
        <end position="359"/>
    </location>
</feature>
<comment type="function">
    <text evidence="11">Peptidoglycan polymerase that is essential for cell wall elongation.</text>
</comment>
<dbReference type="GO" id="GO:0032153">
    <property type="term" value="C:cell division site"/>
    <property type="evidence" value="ECO:0007669"/>
    <property type="project" value="TreeGrafter"/>
</dbReference>
<dbReference type="GO" id="GO:0005886">
    <property type="term" value="C:plasma membrane"/>
    <property type="evidence" value="ECO:0007669"/>
    <property type="project" value="UniProtKB-SubCell"/>
</dbReference>
<evidence type="ECO:0000313" key="13">
    <source>
        <dbReference type="Proteomes" id="UP000237351"/>
    </source>
</evidence>
<accession>A0A1W6N5F9</accession>
<dbReference type="STRING" id="1414854.GQ61_07095"/>
<dbReference type="Pfam" id="PF01098">
    <property type="entry name" value="FTSW_RODA_SPOVE"/>
    <property type="match status" value="1"/>
</dbReference>
<feature type="transmembrane region" description="Helical" evidence="11">
    <location>
        <begin position="75"/>
        <end position="92"/>
    </location>
</feature>
<evidence type="ECO:0000256" key="9">
    <source>
        <dbReference type="ARBA" id="ARBA00023136"/>
    </source>
</evidence>
<dbReference type="PROSITE" id="PS00428">
    <property type="entry name" value="FTSW_RODA_SPOVE"/>
    <property type="match status" value="1"/>
</dbReference>
<dbReference type="EMBL" id="CP008743">
    <property type="protein sequence ID" value="ARN85094.1"/>
    <property type="molecule type" value="Genomic_DNA"/>
</dbReference>
<feature type="transmembrane region" description="Helical" evidence="11">
    <location>
        <begin position="14"/>
        <end position="37"/>
    </location>
</feature>
<dbReference type="NCBIfam" id="TIGR02210">
    <property type="entry name" value="rodA_shape"/>
    <property type="match status" value="1"/>
</dbReference>
<evidence type="ECO:0000256" key="11">
    <source>
        <dbReference type="HAMAP-Rule" id="MF_02079"/>
    </source>
</evidence>
<feature type="transmembrane region" description="Helical" evidence="11">
    <location>
        <begin position="272"/>
        <end position="293"/>
    </location>
</feature>
<proteinExistence type="inferred from homology"/>
<dbReference type="Proteomes" id="UP000237351">
    <property type="component" value="Chromosome"/>
</dbReference>
<dbReference type="InterPro" id="IPR011923">
    <property type="entry name" value="RodA/MrdB"/>
</dbReference>
<evidence type="ECO:0000256" key="3">
    <source>
        <dbReference type="ARBA" id="ARBA00022676"/>
    </source>
</evidence>
<dbReference type="PANTHER" id="PTHR30474:SF1">
    <property type="entry name" value="PEPTIDOGLYCAN GLYCOSYLTRANSFERASE MRDB"/>
    <property type="match status" value="1"/>
</dbReference>
<evidence type="ECO:0000256" key="2">
    <source>
        <dbReference type="ARBA" id="ARBA00022475"/>
    </source>
</evidence>
<keyword evidence="9 11" id="KW-0472">Membrane</keyword>
<name>A0A1W6N5F9_9PROT</name>
<evidence type="ECO:0000256" key="8">
    <source>
        <dbReference type="ARBA" id="ARBA00022989"/>
    </source>
</evidence>
<dbReference type="GO" id="GO:0009252">
    <property type="term" value="P:peptidoglycan biosynthetic process"/>
    <property type="evidence" value="ECO:0007669"/>
    <property type="project" value="UniProtKB-UniRule"/>
</dbReference>
<evidence type="ECO:0000256" key="1">
    <source>
        <dbReference type="ARBA" id="ARBA00004141"/>
    </source>
</evidence>
<keyword evidence="10 11" id="KW-0961">Cell wall biogenesis/degradation</keyword>
<comment type="subcellular location">
    <subcellularLocation>
        <location evidence="11">Cell inner membrane</location>
        <topology evidence="11">Multi-pass membrane protein</topology>
    </subcellularLocation>
    <subcellularLocation>
        <location evidence="1">Membrane</location>
        <topology evidence="1">Multi-pass membrane protein</topology>
    </subcellularLocation>
</comment>
<dbReference type="UniPathway" id="UPA00219"/>
<keyword evidence="8 11" id="KW-1133">Transmembrane helix</keyword>
<dbReference type="HAMAP" id="MF_02079">
    <property type="entry name" value="PGT_RodA"/>
    <property type="match status" value="1"/>
</dbReference>
<keyword evidence="5 11" id="KW-0812">Transmembrane</keyword>
<feature type="transmembrane region" description="Helical" evidence="11">
    <location>
        <begin position="104"/>
        <end position="126"/>
    </location>
</feature>
<keyword evidence="3 11" id="KW-0328">Glycosyltransferase</keyword>
<feature type="transmembrane region" description="Helical" evidence="11">
    <location>
        <begin position="138"/>
        <end position="156"/>
    </location>
</feature>
<dbReference type="GO" id="GO:0008955">
    <property type="term" value="F:peptidoglycan glycosyltransferase activity"/>
    <property type="evidence" value="ECO:0007669"/>
    <property type="project" value="UniProtKB-UniRule"/>
</dbReference>
<keyword evidence="6 11" id="KW-0133">Cell shape</keyword>
<dbReference type="KEGG" id="naf:GQ61_07095"/>
<comment type="pathway">
    <text evidence="11">Cell wall biogenesis; peptidoglycan biosynthesis.</text>
</comment>
<evidence type="ECO:0000256" key="7">
    <source>
        <dbReference type="ARBA" id="ARBA00022984"/>
    </source>
</evidence>
<dbReference type="RefSeq" id="WP_085784618.1">
    <property type="nucleotide sequence ID" value="NZ_CP008743.1"/>
</dbReference>
<evidence type="ECO:0000256" key="5">
    <source>
        <dbReference type="ARBA" id="ARBA00022692"/>
    </source>
</evidence>
<keyword evidence="4 11" id="KW-0808">Transferase</keyword>
<organism evidence="12 13">
    <name type="scientific">Candidatus Nucleicultrix amoebiphila FS5</name>
    <dbReference type="NCBI Taxonomy" id="1414854"/>
    <lineage>
        <taxon>Bacteria</taxon>
        <taxon>Pseudomonadati</taxon>
        <taxon>Pseudomonadota</taxon>
        <taxon>Alphaproteobacteria</taxon>
        <taxon>Holosporales</taxon>
        <taxon>Candidatus Nucleicultricaceae</taxon>
        <taxon>Candidatus Nucleicultrix</taxon>
    </lineage>
</organism>
<dbReference type="GO" id="GO:0071555">
    <property type="term" value="P:cell wall organization"/>
    <property type="evidence" value="ECO:0007669"/>
    <property type="project" value="UniProtKB-KW"/>
</dbReference>
<dbReference type="GO" id="GO:0015648">
    <property type="term" value="F:lipid-linked peptidoglycan transporter activity"/>
    <property type="evidence" value="ECO:0007669"/>
    <property type="project" value="TreeGrafter"/>
</dbReference>
<comment type="similarity">
    <text evidence="11">Belongs to the SEDS family. MrdB/RodA subfamily.</text>
</comment>
<keyword evidence="2 11" id="KW-1003">Cell membrane</keyword>
<dbReference type="InterPro" id="IPR018365">
    <property type="entry name" value="Cell_cycle_FtsW-rel_CS"/>
</dbReference>
<dbReference type="GO" id="GO:0051301">
    <property type="term" value="P:cell division"/>
    <property type="evidence" value="ECO:0007669"/>
    <property type="project" value="InterPro"/>
</dbReference>
<keyword evidence="7 11" id="KW-0573">Peptidoglycan synthesis</keyword>
<evidence type="ECO:0000256" key="6">
    <source>
        <dbReference type="ARBA" id="ARBA00022960"/>
    </source>
</evidence>
<dbReference type="OrthoDB" id="9768187at2"/>
<dbReference type="EC" id="2.4.99.28" evidence="11"/>
<protein>
    <recommendedName>
        <fullName evidence="11">Peptidoglycan glycosyltransferase MrdB</fullName>
        <shortName evidence="11">PGT</shortName>
        <ecNumber evidence="11">2.4.99.28</ecNumber>
    </recommendedName>
    <alternativeName>
        <fullName evidence="11">Cell elongation protein RodA</fullName>
    </alternativeName>
    <alternativeName>
        <fullName evidence="11">Cell wall polymerase</fullName>
    </alternativeName>
    <alternativeName>
        <fullName evidence="11">Peptidoglycan polymerase</fullName>
        <shortName evidence="11">PG polymerase</shortName>
    </alternativeName>
</protein>
<evidence type="ECO:0000313" key="12">
    <source>
        <dbReference type="EMBL" id="ARN85094.1"/>
    </source>
</evidence>
<sequence length="372" mass="41537">MQLVLSFFQRLSKINWFILIILSLIASIGLVTLYSAADGHFSPWASKQLLRFIAGLGVLVVLGVVDIRFWLAQSYTLYFISLFLLIVVELMGHVGKGGQRWIDLYIFTLQPSEIMKISLLMALARYFHNSQPDDMKRLLFLIPPALMILVPAVLVLRQPDLGTMILLVAAGFSIFFVAGLRLWIMVTGGILGLSALPIMWNFLHDYQKDRVLTFLDPERDPLKTGYHILQSKIALGSGGFLGKGFREGSQSHLNFLPEKQTDFIFAMFCEEFGVLGGSFLLSLYIILIIYGYNVSLKSHSPYGRFLGLGLTTLFFLYAFVNTAMVTGLLPVVGIPLPLVSYGGTAMITLMMGLGLLMSIEIHRHVRVSRTSK</sequence>
<feature type="transmembrane region" description="Helical" evidence="11">
    <location>
        <begin position="305"/>
        <end position="332"/>
    </location>
</feature>